<dbReference type="InterPro" id="IPR013272">
    <property type="entry name" value="Vps72/YL1_C"/>
</dbReference>
<gene>
    <name evidence="2" type="ORF">BASA50_011289</name>
</gene>
<evidence type="ECO:0000313" key="2">
    <source>
        <dbReference type="EMBL" id="KAH6587685.1"/>
    </source>
</evidence>
<name>A0ABQ8EZD8_9FUNG</name>
<dbReference type="SMART" id="SM00993">
    <property type="entry name" value="YL1_C"/>
    <property type="match status" value="1"/>
</dbReference>
<reference evidence="2 3" key="1">
    <citation type="submission" date="2021-02" db="EMBL/GenBank/DDBJ databases">
        <title>Variation within the Batrachochytrium salamandrivorans European outbreak.</title>
        <authorList>
            <person name="Kelly M."/>
            <person name="Pasmans F."/>
            <person name="Shea T.P."/>
            <person name="Munoz J.F."/>
            <person name="Carranza S."/>
            <person name="Cuomo C.A."/>
            <person name="Martel A."/>
        </authorList>
    </citation>
    <scope>NUCLEOTIDE SEQUENCE [LARGE SCALE GENOMIC DNA]</scope>
    <source>
        <strain evidence="2 3">AMFP18/2</strain>
    </source>
</reference>
<evidence type="ECO:0000259" key="1">
    <source>
        <dbReference type="SMART" id="SM00993"/>
    </source>
</evidence>
<protein>
    <recommendedName>
        <fullName evidence="1">Vps72/YL1 C-terminal domain-containing protein</fullName>
    </recommendedName>
</protein>
<sequence length="158" mass="17139">MTWRLQPTHYLSLHSTSQLAMTVFHENIDAAVMAAAAAAATGSIGTAGHRTSNTSRPKKIPVYTALPPDGTTLCPITGLAAKFTDPRTGIPYATPEAYETIQQLANGDFGWAPSIKCFIHRFNEAPPKDVPDGWMDCTLSRPFVVPELEPARRSSGYH</sequence>
<dbReference type="EMBL" id="JAFCIX010000555">
    <property type="protein sequence ID" value="KAH6587685.1"/>
    <property type="molecule type" value="Genomic_DNA"/>
</dbReference>
<comment type="caution">
    <text evidence="2">The sequence shown here is derived from an EMBL/GenBank/DDBJ whole genome shotgun (WGS) entry which is preliminary data.</text>
</comment>
<feature type="domain" description="Vps72/YL1 C-terminal" evidence="1">
    <location>
        <begin position="72"/>
        <end position="101"/>
    </location>
</feature>
<proteinExistence type="predicted"/>
<evidence type="ECO:0000313" key="3">
    <source>
        <dbReference type="Proteomes" id="UP001648503"/>
    </source>
</evidence>
<dbReference type="Pfam" id="PF08265">
    <property type="entry name" value="YL1_C"/>
    <property type="match status" value="1"/>
</dbReference>
<accession>A0ABQ8EZD8</accession>
<dbReference type="Proteomes" id="UP001648503">
    <property type="component" value="Unassembled WGS sequence"/>
</dbReference>
<organism evidence="2 3">
    <name type="scientific">Batrachochytrium salamandrivorans</name>
    <dbReference type="NCBI Taxonomy" id="1357716"/>
    <lineage>
        <taxon>Eukaryota</taxon>
        <taxon>Fungi</taxon>
        <taxon>Fungi incertae sedis</taxon>
        <taxon>Chytridiomycota</taxon>
        <taxon>Chytridiomycota incertae sedis</taxon>
        <taxon>Chytridiomycetes</taxon>
        <taxon>Rhizophydiales</taxon>
        <taxon>Rhizophydiales incertae sedis</taxon>
        <taxon>Batrachochytrium</taxon>
    </lineage>
</organism>
<keyword evidence="3" id="KW-1185">Reference proteome</keyword>